<keyword evidence="9" id="KW-0132">Cell division</keyword>
<evidence type="ECO:0000313" key="24">
    <source>
        <dbReference type="Ensembl" id="ENSJJAP00000016011.1"/>
    </source>
</evidence>
<dbReference type="GO" id="GO:0005829">
    <property type="term" value="C:cytosol"/>
    <property type="evidence" value="ECO:0007669"/>
    <property type="project" value="Ensembl"/>
</dbReference>
<feature type="compositionally biased region" description="Basic and acidic residues" evidence="21">
    <location>
        <begin position="332"/>
        <end position="345"/>
    </location>
</feature>
<name>A0A8C5KYL3_JACJA</name>
<dbReference type="GO" id="GO:0016607">
    <property type="term" value="C:nuclear speck"/>
    <property type="evidence" value="ECO:0007669"/>
    <property type="project" value="UniProtKB-SubCell"/>
</dbReference>
<evidence type="ECO:0000256" key="14">
    <source>
        <dbReference type="ARBA" id="ARBA00023054"/>
    </source>
</evidence>
<evidence type="ECO:0000256" key="13">
    <source>
        <dbReference type="ARBA" id="ARBA00022843"/>
    </source>
</evidence>
<keyword evidence="12" id="KW-0995">Kinetochore</keyword>
<evidence type="ECO:0000256" key="3">
    <source>
        <dbReference type="ARBA" id="ARBA00004629"/>
    </source>
</evidence>
<dbReference type="InterPro" id="IPR011516">
    <property type="entry name" value="Shugoshin_N"/>
</dbReference>
<evidence type="ECO:0000256" key="20">
    <source>
        <dbReference type="ARBA" id="ARBA00083289"/>
    </source>
</evidence>
<evidence type="ECO:0000259" key="23">
    <source>
        <dbReference type="Pfam" id="PF07558"/>
    </source>
</evidence>
<comment type="similarity">
    <text evidence="5">Belongs to the shugoshin family.</text>
</comment>
<organism evidence="24 25">
    <name type="scientific">Jaculus jaculus</name>
    <name type="common">Lesser Egyptian jerboa</name>
    <dbReference type="NCBI Taxonomy" id="51337"/>
    <lineage>
        <taxon>Eukaryota</taxon>
        <taxon>Metazoa</taxon>
        <taxon>Chordata</taxon>
        <taxon>Craniata</taxon>
        <taxon>Vertebrata</taxon>
        <taxon>Euteleostomi</taxon>
        <taxon>Mammalia</taxon>
        <taxon>Eutheria</taxon>
        <taxon>Euarchontoglires</taxon>
        <taxon>Glires</taxon>
        <taxon>Rodentia</taxon>
        <taxon>Myomorpha</taxon>
        <taxon>Dipodoidea</taxon>
        <taxon>Dipodidae</taxon>
        <taxon>Dipodinae</taxon>
        <taxon>Jaculus</taxon>
    </lineage>
</organism>
<evidence type="ECO:0000256" key="16">
    <source>
        <dbReference type="ARBA" id="ARBA00023242"/>
    </source>
</evidence>
<dbReference type="Ensembl" id="ENSJJAT00000022519.1">
    <property type="protein sequence ID" value="ENSJJAP00000016011.1"/>
    <property type="gene ID" value="ENSJJAG00000018004.1"/>
</dbReference>
<keyword evidence="7" id="KW-0963">Cytoplasm</keyword>
<evidence type="ECO:0000256" key="17">
    <source>
        <dbReference type="ARBA" id="ARBA00023306"/>
    </source>
</evidence>
<feature type="region of interest" description="Disordered" evidence="21">
    <location>
        <begin position="292"/>
        <end position="422"/>
    </location>
</feature>
<dbReference type="GO" id="GO:0000776">
    <property type="term" value="C:kinetochore"/>
    <property type="evidence" value="ECO:0007669"/>
    <property type="project" value="UniProtKB-KW"/>
</dbReference>
<evidence type="ECO:0000256" key="18">
    <source>
        <dbReference type="ARBA" id="ARBA00023328"/>
    </source>
</evidence>
<dbReference type="Proteomes" id="UP000694385">
    <property type="component" value="Unassembled WGS sequence"/>
</dbReference>
<comment type="subcellular location">
    <subcellularLocation>
        <location evidence="3">Chromosome</location>
        <location evidence="3">Centromere</location>
        <location evidence="3">Kinetochore</location>
    </subcellularLocation>
    <subcellularLocation>
        <location evidence="1">Cytoplasm</location>
        <location evidence="1">Cytoskeleton</location>
        <location evidence="1">Microtubule organizing center</location>
        <location evidence="1">Centrosome</location>
    </subcellularLocation>
    <subcellularLocation>
        <location evidence="4">Cytoplasm</location>
        <location evidence="4">Cytoskeleton</location>
        <location evidence="4">Spindle pole</location>
    </subcellularLocation>
    <subcellularLocation>
        <location evidence="2">Nucleus speckle</location>
    </subcellularLocation>
</comment>
<evidence type="ECO:0000256" key="5">
    <source>
        <dbReference type="ARBA" id="ARBA00010845"/>
    </source>
</evidence>
<dbReference type="GeneTree" id="ENSGT00940000154107"/>
<evidence type="ECO:0000256" key="2">
    <source>
        <dbReference type="ARBA" id="ARBA00004324"/>
    </source>
</evidence>
<dbReference type="PANTHER" id="PTHR21577:SF3">
    <property type="entry name" value="SHUGOSHIN 1-RELATED"/>
    <property type="match status" value="1"/>
</dbReference>
<keyword evidence="6" id="KW-0158">Chromosome</keyword>
<proteinExistence type="inferred from homology"/>
<evidence type="ECO:0000256" key="19">
    <source>
        <dbReference type="ARBA" id="ARBA00074224"/>
    </source>
</evidence>
<feature type="compositionally biased region" description="Basic residues" evidence="21">
    <location>
        <begin position="460"/>
        <end position="475"/>
    </location>
</feature>
<feature type="region of interest" description="Disordered" evidence="21">
    <location>
        <begin position="226"/>
        <end position="272"/>
    </location>
</feature>
<accession>A0A8C5KYL3</accession>
<feature type="compositionally biased region" description="Basic and acidic residues" evidence="21">
    <location>
        <begin position="1"/>
        <end position="14"/>
    </location>
</feature>
<evidence type="ECO:0000256" key="7">
    <source>
        <dbReference type="ARBA" id="ARBA00022490"/>
    </source>
</evidence>
<evidence type="ECO:0000259" key="22">
    <source>
        <dbReference type="Pfam" id="PF07557"/>
    </source>
</evidence>
<evidence type="ECO:0000256" key="8">
    <source>
        <dbReference type="ARBA" id="ARBA00022553"/>
    </source>
</evidence>
<feature type="domain" description="Shugoshin N-terminal coiled-coil" evidence="23">
    <location>
        <begin position="1"/>
        <end position="45"/>
    </location>
</feature>
<reference evidence="24" key="1">
    <citation type="submission" date="2025-08" db="UniProtKB">
        <authorList>
            <consortium name="Ensembl"/>
        </authorList>
    </citation>
    <scope>IDENTIFICATION</scope>
</reference>
<evidence type="ECO:0000256" key="11">
    <source>
        <dbReference type="ARBA" id="ARBA00022829"/>
    </source>
</evidence>
<keyword evidence="11" id="KW-0159">Chromosome partition</keyword>
<dbReference type="PANTHER" id="PTHR21577">
    <property type="entry name" value="SHUGOSHIN"/>
    <property type="match status" value="1"/>
</dbReference>
<dbReference type="GO" id="GO:0008608">
    <property type="term" value="P:attachment of spindle microtubules to kinetochore"/>
    <property type="evidence" value="ECO:0007669"/>
    <property type="project" value="Ensembl"/>
</dbReference>
<protein>
    <recommendedName>
        <fullName evidence="19">Shugoshin 1</fullName>
    </recommendedName>
    <alternativeName>
        <fullName evidence="20">Shugoshin-like 1</fullName>
    </alternativeName>
</protein>
<evidence type="ECO:0000313" key="25">
    <source>
        <dbReference type="Proteomes" id="UP000694385"/>
    </source>
</evidence>
<dbReference type="Pfam" id="PF07558">
    <property type="entry name" value="Shugoshin_N"/>
    <property type="match status" value="1"/>
</dbReference>
<dbReference type="GO" id="GO:0010457">
    <property type="term" value="P:centriole-centriole cohesion"/>
    <property type="evidence" value="ECO:0007669"/>
    <property type="project" value="Ensembl"/>
</dbReference>
<evidence type="ECO:0000256" key="6">
    <source>
        <dbReference type="ARBA" id="ARBA00022454"/>
    </source>
</evidence>
<dbReference type="GO" id="GO:0045132">
    <property type="term" value="P:meiotic chromosome segregation"/>
    <property type="evidence" value="ECO:0007669"/>
    <property type="project" value="Ensembl"/>
</dbReference>
<evidence type="ECO:0000256" key="10">
    <source>
        <dbReference type="ARBA" id="ARBA00022776"/>
    </source>
</evidence>
<evidence type="ECO:0000256" key="12">
    <source>
        <dbReference type="ARBA" id="ARBA00022838"/>
    </source>
</evidence>
<feature type="compositionally biased region" description="Basic residues" evidence="21">
    <location>
        <begin position="241"/>
        <end position="258"/>
    </location>
</feature>
<dbReference type="GO" id="GO:0019900">
    <property type="term" value="F:kinase binding"/>
    <property type="evidence" value="ECO:0007669"/>
    <property type="project" value="Ensembl"/>
</dbReference>
<feature type="region of interest" description="Disordered" evidence="21">
    <location>
        <begin position="453"/>
        <end position="475"/>
    </location>
</feature>
<keyword evidence="8" id="KW-0597">Phosphoprotein</keyword>
<keyword evidence="13" id="KW-0832">Ubl conjugation</keyword>
<evidence type="ECO:0000256" key="9">
    <source>
        <dbReference type="ARBA" id="ARBA00022618"/>
    </source>
</evidence>
<keyword evidence="10" id="KW-0498">Mitosis</keyword>
<keyword evidence="16" id="KW-0539">Nucleus</keyword>
<dbReference type="InterPro" id="IPR038889">
    <property type="entry name" value="Shugoshin1/2"/>
</dbReference>
<feature type="region of interest" description="Disordered" evidence="21">
    <location>
        <begin position="1"/>
        <end position="26"/>
    </location>
</feature>
<dbReference type="FunFam" id="1.20.5.730:FF:000004">
    <property type="entry name" value="SGO1 isoform 1"/>
    <property type="match status" value="1"/>
</dbReference>
<dbReference type="GO" id="GO:0071962">
    <property type="term" value="P:mitotic sister chromatid cohesion, centromeric"/>
    <property type="evidence" value="ECO:0007669"/>
    <property type="project" value="Ensembl"/>
</dbReference>
<keyword evidence="18" id="KW-0137">Centromere</keyword>
<keyword evidence="14" id="KW-0175">Coiled coil</keyword>
<gene>
    <name evidence="24" type="primary">Sgo1</name>
</gene>
<dbReference type="AlphaFoldDB" id="A0A8C5KYL3"/>
<keyword evidence="25" id="KW-1185">Reference proteome</keyword>
<dbReference type="GO" id="GO:0051301">
    <property type="term" value="P:cell division"/>
    <property type="evidence" value="ECO:0007669"/>
    <property type="project" value="UniProtKB-KW"/>
</dbReference>
<evidence type="ECO:0000256" key="4">
    <source>
        <dbReference type="ARBA" id="ARBA00004647"/>
    </source>
</evidence>
<dbReference type="InterPro" id="IPR011515">
    <property type="entry name" value="Shugoshin_C"/>
</dbReference>
<dbReference type="GO" id="GO:0005813">
    <property type="term" value="C:centrosome"/>
    <property type="evidence" value="ECO:0007669"/>
    <property type="project" value="UniProtKB-SubCell"/>
</dbReference>
<evidence type="ECO:0000256" key="1">
    <source>
        <dbReference type="ARBA" id="ARBA00004300"/>
    </source>
</evidence>
<dbReference type="Gene3D" id="1.20.5.730">
    <property type="entry name" value="Single helix bin"/>
    <property type="match status" value="1"/>
</dbReference>
<evidence type="ECO:0000256" key="15">
    <source>
        <dbReference type="ARBA" id="ARBA00023212"/>
    </source>
</evidence>
<sequence length="475" mass="52922">MKEKRNKNLAELGRRKSFISAPGQGPTSTSAQLANYQNNNRLLVLALESEKSKVREAQDTILQLRRECYLLTCQLSALKEKLTSQQAKGTAQVFSSQNQSTFFSLGDCLFFLPKPSPIISADTLVRDFDSDEVMSAEDVLPRTISLRRPKKHVGGLSQSSAVEDCGASHLAGQSSELERIGRGDPMVHIPDKVKQNVYRWSKDSVNLSPRPAQPGTLPKAKEIVLESASEPQRSRHTNTQGRRKGAGKKRRRKSKTKGNCRESELRPRAGRAARSCDAYNFNLEEGVHLTPFRQKVDSDSAGGTSGSEGDRSDSETSTSEDDTDDLYVPSRKYTEDFASKADRPVTRPRSKRGPQRMDDKAGQGPPPSSRTPEGTPPEAHQSPRHILKDVTNNLLRPTVKTRKLSLSPQRNKESPPTSLPKRRCTTILSYKEPTLASKLRRGDPFTDLCFLNSPIFKQKKDSRHSKRKKSTKQSQ</sequence>
<evidence type="ECO:0000256" key="21">
    <source>
        <dbReference type="SAM" id="MobiDB-lite"/>
    </source>
</evidence>
<dbReference type="Pfam" id="PF07557">
    <property type="entry name" value="Shugoshin_C"/>
    <property type="match status" value="1"/>
</dbReference>
<reference evidence="24" key="2">
    <citation type="submission" date="2025-09" db="UniProtKB">
        <authorList>
            <consortium name="Ensembl"/>
        </authorList>
    </citation>
    <scope>IDENTIFICATION</scope>
</reference>
<dbReference type="GO" id="GO:0000922">
    <property type="term" value="C:spindle pole"/>
    <property type="evidence" value="ECO:0007669"/>
    <property type="project" value="UniProtKB-SubCell"/>
</dbReference>
<feature type="domain" description="Shugoshin C-terminal" evidence="22">
    <location>
        <begin position="420"/>
        <end position="441"/>
    </location>
</feature>
<keyword evidence="15" id="KW-0206">Cytoskeleton</keyword>
<dbReference type="OMA" id="EDCGASH"/>
<keyword evidence="17" id="KW-0131">Cell cycle</keyword>